<sequence>MRWNVMTKIVLITGGNKGLGYASAEALKALGYKVYIGSRNDVRGQQASQKLGVHYVQLDVTSDYSVKNAYNMIAEKEGRLDILINNAGISGQFSTPSKLTPRDVEEVYQTNVFGIVRMMNTFVPLLEKSEQPVVVNVSSGLGSFGMVTNPETAESKVNSLAYCSSKSAVTMLTLQYAKGLPNMQINAADPGATNTDLVGDFSNNSKHVSEGIKPIIQLATIDADGPTGTFINGNGEMPW</sequence>
<keyword evidence="2" id="KW-0521">NADP</keyword>
<evidence type="ECO:0000256" key="3">
    <source>
        <dbReference type="ARBA" id="ARBA00023002"/>
    </source>
</evidence>
<dbReference type="GO" id="GO:0016491">
    <property type="term" value="F:oxidoreductase activity"/>
    <property type="evidence" value="ECO:0007669"/>
    <property type="project" value="UniProtKB-KW"/>
</dbReference>
<dbReference type="PANTHER" id="PTHR43490:SF99">
    <property type="entry name" value="SHORT-CHAIN DEHYDROGENASE_REDUCTASE"/>
    <property type="match status" value="1"/>
</dbReference>
<dbReference type="AlphaFoldDB" id="A0ABC9PYY1"/>
<evidence type="ECO:0000256" key="1">
    <source>
        <dbReference type="ARBA" id="ARBA00006484"/>
    </source>
</evidence>
<dbReference type="InterPro" id="IPR036291">
    <property type="entry name" value="NAD(P)-bd_dom_sf"/>
</dbReference>
<gene>
    <name evidence="5" type="ORF">ST398NM02_2629</name>
</gene>
<proteinExistence type="inferred from homology"/>
<dbReference type="Proteomes" id="UP000003093">
    <property type="component" value="Unassembled WGS sequence"/>
</dbReference>
<dbReference type="PROSITE" id="PS00061">
    <property type="entry name" value="ADH_SHORT"/>
    <property type="match status" value="1"/>
</dbReference>
<keyword evidence="3 5" id="KW-0560">Oxidoreductase</keyword>
<evidence type="ECO:0000313" key="6">
    <source>
        <dbReference type="Proteomes" id="UP000003093"/>
    </source>
</evidence>
<dbReference type="Gene3D" id="3.40.50.720">
    <property type="entry name" value="NAD(P)-binding Rossmann-like Domain"/>
    <property type="match status" value="1"/>
</dbReference>
<dbReference type="Pfam" id="PF00106">
    <property type="entry name" value="adh_short"/>
    <property type="match status" value="1"/>
</dbReference>
<dbReference type="PRINTS" id="PR00080">
    <property type="entry name" value="SDRFAMILY"/>
</dbReference>
<evidence type="ECO:0000256" key="2">
    <source>
        <dbReference type="ARBA" id="ARBA00022857"/>
    </source>
</evidence>
<protein>
    <submittedName>
        <fullName evidence="5">Short chain dehydrogenase</fullName>
        <ecNumber evidence="5">1.-.-.-</ecNumber>
    </submittedName>
</protein>
<dbReference type="EMBL" id="AIDT01000012">
    <property type="protein sequence ID" value="EIA13706.1"/>
    <property type="molecule type" value="Genomic_DNA"/>
</dbReference>
<comment type="similarity">
    <text evidence="1 4">Belongs to the short-chain dehydrogenases/reductases (SDR) family.</text>
</comment>
<name>A0ABC9PYY1_STAA5</name>
<dbReference type="EC" id="1.-.-.-" evidence="5"/>
<comment type="caution">
    <text evidence="5">The sequence shown here is derived from an EMBL/GenBank/DDBJ whole genome shotgun (WGS) entry which is preliminary data.</text>
</comment>
<organism evidence="5 6">
    <name type="scientific">Staphylococcus aureus subsp. aureus DR10</name>
    <dbReference type="NCBI Taxonomy" id="1155079"/>
    <lineage>
        <taxon>Bacteria</taxon>
        <taxon>Bacillati</taxon>
        <taxon>Bacillota</taxon>
        <taxon>Bacilli</taxon>
        <taxon>Bacillales</taxon>
        <taxon>Staphylococcaceae</taxon>
        <taxon>Staphylococcus</taxon>
    </lineage>
</organism>
<dbReference type="InterPro" id="IPR020904">
    <property type="entry name" value="Sc_DH/Rdtase_CS"/>
</dbReference>
<dbReference type="InterPro" id="IPR002347">
    <property type="entry name" value="SDR_fam"/>
</dbReference>
<reference evidence="5 6" key="1">
    <citation type="journal article" date="2012" name="MBio">
        <title>Identification of a highly transmissible animal-independent Staphylococcus aureus ST398 clone with distinct genomic and cell adhesion properties.</title>
        <authorList>
            <person name="Uhlemann A.C."/>
            <person name="Porcella S.F."/>
            <person name="Trivedi S."/>
            <person name="Sullivan S.B."/>
            <person name="Hafer C."/>
            <person name="Kennedy A.D."/>
            <person name="Barbian K.D."/>
            <person name="McCarthy A.J."/>
            <person name="Street C."/>
            <person name="Hirschberg D.L."/>
            <person name="Lipkin W.I."/>
            <person name="Lindsay J.A."/>
            <person name="DeLeo F.R."/>
            <person name="Lowy F.D."/>
        </authorList>
    </citation>
    <scope>NUCLEOTIDE SEQUENCE [LARGE SCALE GENOMIC DNA]</scope>
    <source>
        <strain evidence="5 6">DR10</strain>
    </source>
</reference>
<dbReference type="PRINTS" id="PR00081">
    <property type="entry name" value="GDHRDH"/>
</dbReference>
<evidence type="ECO:0000256" key="4">
    <source>
        <dbReference type="RuleBase" id="RU000363"/>
    </source>
</evidence>
<evidence type="ECO:0000313" key="5">
    <source>
        <dbReference type="EMBL" id="EIA13706.1"/>
    </source>
</evidence>
<accession>A0ABC9PYY1</accession>
<dbReference type="PANTHER" id="PTHR43490">
    <property type="entry name" value="(+)-NEOMENTHOL DEHYDROGENASE"/>
    <property type="match status" value="1"/>
</dbReference>
<dbReference type="SUPFAM" id="SSF51735">
    <property type="entry name" value="NAD(P)-binding Rossmann-fold domains"/>
    <property type="match status" value="1"/>
</dbReference>